<evidence type="ECO:0000313" key="1">
    <source>
        <dbReference type="EMBL" id="CAA2988400.1"/>
    </source>
</evidence>
<keyword evidence="2" id="KW-1185">Reference proteome</keyword>
<protein>
    <submittedName>
        <fullName evidence="1">Uncharacterized protein</fullName>
    </submittedName>
</protein>
<reference evidence="1 2" key="1">
    <citation type="submission" date="2019-12" db="EMBL/GenBank/DDBJ databases">
        <authorList>
            <person name="Alioto T."/>
            <person name="Alioto T."/>
            <person name="Gomez Garrido J."/>
        </authorList>
    </citation>
    <scope>NUCLEOTIDE SEQUENCE [LARGE SCALE GENOMIC DNA]</scope>
</reference>
<organism evidence="1 2">
    <name type="scientific">Olea europaea subsp. europaea</name>
    <dbReference type="NCBI Taxonomy" id="158383"/>
    <lineage>
        <taxon>Eukaryota</taxon>
        <taxon>Viridiplantae</taxon>
        <taxon>Streptophyta</taxon>
        <taxon>Embryophyta</taxon>
        <taxon>Tracheophyta</taxon>
        <taxon>Spermatophyta</taxon>
        <taxon>Magnoliopsida</taxon>
        <taxon>eudicotyledons</taxon>
        <taxon>Gunneridae</taxon>
        <taxon>Pentapetalae</taxon>
        <taxon>asterids</taxon>
        <taxon>lamiids</taxon>
        <taxon>Lamiales</taxon>
        <taxon>Oleaceae</taxon>
        <taxon>Oleeae</taxon>
        <taxon>Olea</taxon>
    </lineage>
</organism>
<proteinExistence type="predicted"/>
<dbReference type="Gramene" id="OE9A071583T1">
    <property type="protein sequence ID" value="OE9A071583C1"/>
    <property type="gene ID" value="OE9A071583"/>
</dbReference>
<dbReference type="Proteomes" id="UP000594638">
    <property type="component" value="Unassembled WGS sequence"/>
</dbReference>
<sequence>MTPNPTSKSASLTPGGGAYRLLEMPAFEPTLFRLTESLTHIRNTWIKTASVRSTPGFSKFVPSHPCRGSKELVEVSTQPPATASST</sequence>
<accession>A0A8S0SB31</accession>
<gene>
    <name evidence="1" type="ORF">OLEA9_A071583</name>
</gene>
<dbReference type="EMBL" id="CACTIH010003989">
    <property type="protein sequence ID" value="CAA2988400.1"/>
    <property type="molecule type" value="Genomic_DNA"/>
</dbReference>
<dbReference type="AlphaFoldDB" id="A0A8S0SB31"/>
<evidence type="ECO:0000313" key="2">
    <source>
        <dbReference type="Proteomes" id="UP000594638"/>
    </source>
</evidence>
<name>A0A8S0SB31_OLEEU</name>
<comment type="caution">
    <text evidence="1">The sequence shown here is derived from an EMBL/GenBank/DDBJ whole genome shotgun (WGS) entry which is preliminary data.</text>
</comment>